<evidence type="ECO:0000313" key="3">
    <source>
        <dbReference type="Proteomes" id="UP000797356"/>
    </source>
</evidence>
<dbReference type="Pfam" id="PF01213">
    <property type="entry name" value="CAP_N-CM"/>
    <property type="match status" value="1"/>
</dbReference>
<dbReference type="GO" id="GO:0019933">
    <property type="term" value="P:cAMP-mediated signaling"/>
    <property type="evidence" value="ECO:0007669"/>
    <property type="project" value="TreeGrafter"/>
</dbReference>
<dbReference type="InterPro" id="IPR036222">
    <property type="entry name" value="CAP_N_sf"/>
</dbReference>
<dbReference type="EMBL" id="CM017876">
    <property type="protein sequence ID" value="KAG1341899.1"/>
    <property type="molecule type" value="Genomic_DNA"/>
</dbReference>
<dbReference type="GO" id="GO:0007015">
    <property type="term" value="P:actin filament organization"/>
    <property type="evidence" value="ECO:0007669"/>
    <property type="project" value="TreeGrafter"/>
</dbReference>
<dbReference type="Gene3D" id="1.25.40.330">
    <property type="entry name" value="Adenylate cyclase-associated CAP, N-terminal domain"/>
    <property type="match status" value="1"/>
</dbReference>
<evidence type="ECO:0000313" key="2">
    <source>
        <dbReference type="EMBL" id="KAG1341899.1"/>
    </source>
</evidence>
<keyword evidence="3" id="KW-1185">Reference proteome</keyword>
<dbReference type="GO" id="GO:0005737">
    <property type="term" value="C:cytoplasm"/>
    <property type="evidence" value="ECO:0007669"/>
    <property type="project" value="TreeGrafter"/>
</dbReference>
<feature type="domain" description="CAP N-terminal" evidence="1">
    <location>
        <begin position="47"/>
        <end position="144"/>
    </location>
</feature>
<dbReference type="OrthoDB" id="1601at2759"/>
<dbReference type="GO" id="GO:0003779">
    <property type="term" value="F:actin binding"/>
    <property type="evidence" value="ECO:0007669"/>
    <property type="project" value="InterPro"/>
</dbReference>
<dbReference type="GO" id="GO:0008179">
    <property type="term" value="F:adenylate cyclase binding"/>
    <property type="evidence" value="ECO:0007669"/>
    <property type="project" value="TreeGrafter"/>
</dbReference>
<dbReference type="AlphaFoldDB" id="A0A8K0I852"/>
<proteinExistence type="predicted"/>
<sequence>MEMELLGRLEAAVARLEALAAAGSRSAAASFDLADAAATDPAILAIDDLMSGSLARVSAAAGKIGGQVLEVTKIVEEAFAVQKDLLVKAKQCQKPDTMGLQEFLKPLNEVILKASALTEGRRSDYFNHLKAAADSLTALAWIAYSGKDCG</sequence>
<name>A0A8K0I852_COCNU</name>
<dbReference type="PROSITE" id="PS01088">
    <property type="entry name" value="CAP_1"/>
    <property type="match status" value="1"/>
</dbReference>
<dbReference type="SUPFAM" id="SSF101278">
    <property type="entry name" value="N-terminal domain of adenylylcyclase associated protein, CAP"/>
    <property type="match status" value="1"/>
</dbReference>
<comment type="caution">
    <text evidence="2">The sequence shown here is derived from an EMBL/GenBank/DDBJ whole genome shotgun (WGS) entry which is preliminary data.</text>
</comment>
<evidence type="ECO:0000259" key="1">
    <source>
        <dbReference type="Pfam" id="PF21938"/>
    </source>
</evidence>
<reference evidence="2" key="1">
    <citation type="journal article" date="2017" name="Gigascience">
        <title>The genome draft of coconut (Cocos nucifera).</title>
        <authorList>
            <person name="Xiao Y."/>
            <person name="Xu P."/>
            <person name="Fan H."/>
            <person name="Baudouin L."/>
            <person name="Xia W."/>
            <person name="Bocs S."/>
            <person name="Xu J."/>
            <person name="Li Q."/>
            <person name="Guo A."/>
            <person name="Zhou L."/>
            <person name="Li J."/>
            <person name="Wu Y."/>
            <person name="Ma Z."/>
            <person name="Armero A."/>
            <person name="Issali A.E."/>
            <person name="Liu N."/>
            <person name="Peng M."/>
            <person name="Yang Y."/>
        </authorList>
    </citation>
    <scope>NUCLEOTIDE SEQUENCE</scope>
    <source>
        <tissue evidence="2">Spear leaf of Hainan Tall coconut</tissue>
    </source>
</reference>
<dbReference type="PANTHER" id="PTHR10652">
    <property type="entry name" value="ADENYLYL CYCLASE-ASSOCIATED PROTEIN"/>
    <property type="match status" value="1"/>
</dbReference>
<dbReference type="InterPro" id="IPR018106">
    <property type="entry name" value="CAP_CS_N"/>
</dbReference>
<dbReference type="InterPro" id="IPR001837">
    <property type="entry name" value="Adenylate_cyclase-assoc_CAP"/>
</dbReference>
<dbReference type="Pfam" id="PF21938">
    <property type="entry name" value="CAP_N"/>
    <property type="match status" value="1"/>
</dbReference>
<gene>
    <name evidence="2" type="ORF">COCNU_05G001280</name>
</gene>
<dbReference type="PANTHER" id="PTHR10652:SF0">
    <property type="entry name" value="ADENYLYL CYCLASE-ASSOCIATED PROTEIN"/>
    <property type="match status" value="1"/>
</dbReference>
<reference evidence="2" key="2">
    <citation type="submission" date="2019-07" db="EMBL/GenBank/DDBJ databases">
        <authorList>
            <person name="Yang Y."/>
            <person name="Bocs S."/>
            <person name="Baudouin L."/>
        </authorList>
    </citation>
    <scope>NUCLEOTIDE SEQUENCE</scope>
    <source>
        <tissue evidence="2">Spear leaf of Hainan Tall coconut</tissue>
    </source>
</reference>
<dbReference type="InterPro" id="IPR053950">
    <property type="entry name" value="CAP_N"/>
</dbReference>
<organism evidence="2 3">
    <name type="scientific">Cocos nucifera</name>
    <name type="common">Coconut palm</name>
    <dbReference type="NCBI Taxonomy" id="13894"/>
    <lineage>
        <taxon>Eukaryota</taxon>
        <taxon>Viridiplantae</taxon>
        <taxon>Streptophyta</taxon>
        <taxon>Embryophyta</taxon>
        <taxon>Tracheophyta</taxon>
        <taxon>Spermatophyta</taxon>
        <taxon>Magnoliopsida</taxon>
        <taxon>Liliopsida</taxon>
        <taxon>Arecaceae</taxon>
        <taxon>Arecoideae</taxon>
        <taxon>Cocoseae</taxon>
        <taxon>Attaleinae</taxon>
        <taxon>Cocos</taxon>
    </lineage>
</organism>
<protein>
    <submittedName>
        <fullName evidence="2">Cyclase-associated protein 1-like</fullName>
    </submittedName>
</protein>
<dbReference type="InterPro" id="IPR013992">
    <property type="entry name" value="Adenylate_cyclase-assoc_CAP_N"/>
</dbReference>
<accession>A0A8K0I852</accession>
<dbReference type="Proteomes" id="UP000797356">
    <property type="component" value="Chromosome 5"/>
</dbReference>